<evidence type="ECO:0000313" key="3">
    <source>
        <dbReference type="EMBL" id="AIY17787.1"/>
    </source>
</evidence>
<reference evidence="3 4" key="1">
    <citation type="journal article" date="2015" name="Genome Announc.">
        <title>Complete Genome Sequence of Steroid-Transforming Nocardioides simplex VKM Ac-2033D.</title>
        <authorList>
            <person name="Shtratnikova V.Y."/>
            <person name="Schelkunov M.I."/>
            <person name="Pekov Y.A."/>
            <person name="Fokina V.V."/>
            <person name="Logacheva M.D."/>
            <person name="Sokolov S.L."/>
            <person name="Bragin E.Y."/>
            <person name="Ashapkin V.V."/>
            <person name="Donova M.V."/>
        </authorList>
    </citation>
    <scope>NUCLEOTIDE SEQUENCE [LARGE SCALE GENOMIC DNA]</scope>
    <source>
        <strain evidence="3 4">VKM Ac-2033D</strain>
    </source>
</reference>
<feature type="compositionally biased region" description="Basic and acidic residues" evidence="2">
    <location>
        <begin position="1104"/>
        <end position="1126"/>
    </location>
</feature>
<protein>
    <submittedName>
        <fullName evidence="3">PE_PGRS family protein</fullName>
    </submittedName>
</protein>
<dbReference type="AlphaFoldDB" id="A0A0A1DMB2"/>
<accession>A0A0A1DMB2</accession>
<dbReference type="OrthoDB" id="3831432at2"/>
<evidence type="ECO:0000256" key="2">
    <source>
        <dbReference type="SAM" id="MobiDB-lite"/>
    </source>
</evidence>
<dbReference type="KEGG" id="psim:KR76_15270"/>
<feature type="compositionally biased region" description="Polar residues" evidence="2">
    <location>
        <begin position="1137"/>
        <end position="1148"/>
    </location>
</feature>
<dbReference type="GeneID" id="96610207"/>
<feature type="region of interest" description="Disordered" evidence="2">
    <location>
        <begin position="918"/>
        <end position="948"/>
    </location>
</feature>
<gene>
    <name evidence="3" type="ORF">KR76_15270</name>
</gene>
<evidence type="ECO:0000256" key="1">
    <source>
        <dbReference type="SAM" id="Coils"/>
    </source>
</evidence>
<feature type="region of interest" description="Disordered" evidence="2">
    <location>
        <begin position="1104"/>
        <end position="1148"/>
    </location>
</feature>
<organism evidence="3 4">
    <name type="scientific">Nocardioides simplex</name>
    <name type="common">Arthrobacter simplex</name>
    <dbReference type="NCBI Taxonomy" id="2045"/>
    <lineage>
        <taxon>Bacteria</taxon>
        <taxon>Bacillati</taxon>
        <taxon>Actinomycetota</taxon>
        <taxon>Actinomycetes</taxon>
        <taxon>Propionibacteriales</taxon>
        <taxon>Nocardioidaceae</taxon>
        <taxon>Pimelobacter</taxon>
    </lineage>
</organism>
<feature type="compositionally biased region" description="Basic and acidic residues" evidence="2">
    <location>
        <begin position="918"/>
        <end position="929"/>
    </location>
</feature>
<sequence length="1148" mass="120196">MGSNVRSVTVRLEAMVARYIRDMNRAGDATEKAFDRVHASTSRARESFVATERDAAHLSNRLGDLRGSTSGVQQEFVGATRAAERYATSTSKLNTTTRVVSPSQQRLATDIDRVSVAAVRGRASIDQYSGRLRVLLELLATLGPGLLPFGAGGIVGLTGLAGLFGAGAAGGLGMLVSLQGIGDALKAMEKARLEPTAANLQAADEAMQKLGPHAQDAVVKLQQFLPVLKSVRDAGAAELFPHLPGTIDSLTRMAPILRELAAAGAGASGSAIEDVAGSLNSDRWMPFWKFLVDEIPQGVENTTRLVGSLAHAGAEMWMAFDPTNDKFVDWLVDVADNLDRWAGSSKGQQQIQSFLAYAEKNGPKVADFFVAVADAITQIVQAAAPLSGPVLDALTQVAKVIAAVADSNLGTPILTGVAALTLYSRGLQAAVALQSRLTGGAASARLADQGVLGFTRSSLQQTRNGIRQLGTDLKTVGTTWATVGRGMERQNVRMNEALTRTGRTLKTVGKGGAVLGGLAIATTGVADGLGVTNTASLALMGTFAGPWGAALGAGVGAVMDLSQALDAGTSSADSFNLALASGDTQKIRDELAAVNRELNNLRDMNDLGGTGVDDFFQDLGRSTKTGLSEGLSKIGIGEGPDSGSALNERKSVLEGSLDATERAAMAEAGLSAEILRTGEAAGFTSAELLNLAVSTQQASTAAWGAFDAQTKLGAAIDGVAEAAKKGKRGLSDATEGGRENRNALSDLAASWENTKTKMEENGASAKAIQRRYGEVRGAFIAAATAMTGSRKAAVRLANQLAKPMTIVVKSEHQQAVASARAAIAQLRREIAGSPIVQQIVVNGPSGRTKATVKSDEPLGAGMIPVKKAGGGLVTGPGGPREDLIPALLSNREFVIPADAVDHYGVGLFEALRAKRLADGGRVGGGRDPRWSSAPGLRTSSSSEADGVARGLRGLRRELALAEKAVKSERKQRDAAVERRESLVSGMRSGLDRGIWRPGGSVWGENSGDPIAALRANIADVRQFSVLTGRLLKNVSGPALDAILAEGDLATVQAYAGMDPKTLKEYQRLYGVLQKELSTSTADIGDSVWGPEIRRQTRELRQANRELKGLRRDVQRSNRDNKNEQAKNRASQRKGASKANQSKSRGYVK</sequence>
<name>A0A0A1DMB2_NOCSI</name>
<dbReference type="RefSeq" id="WP_038679469.1">
    <property type="nucleotide sequence ID" value="NZ_BJMC01000009.1"/>
</dbReference>
<keyword evidence="1" id="KW-0175">Coiled coil</keyword>
<dbReference type="eggNOG" id="COG5412">
    <property type="taxonomic scope" value="Bacteria"/>
</dbReference>
<feature type="coiled-coil region" evidence="1">
    <location>
        <begin position="951"/>
        <end position="978"/>
    </location>
</feature>
<evidence type="ECO:0000313" key="4">
    <source>
        <dbReference type="Proteomes" id="UP000030300"/>
    </source>
</evidence>
<dbReference type="Proteomes" id="UP000030300">
    <property type="component" value="Chromosome"/>
</dbReference>
<keyword evidence="4" id="KW-1185">Reference proteome</keyword>
<dbReference type="EMBL" id="CP009896">
    <property type="protein sequence ID" value="AIY17787.1"/>
    <property type="molecule type" value="Genomic_DNA"/>
</dbReference>
<dbReference type="eggNOG" id="COG1511">
    <property type="taxonomic scope" value="Bacteria"/>
</dbReference>
<proteinExistence type="predicted"/>
<dbReference type="HOGENOM" id="CLU_278712_0_0_11"/>
<dbReference type="STRING" id="2045.KR76_15270"/>